<dbReference type="PROSITE" id="PS50231">
    <property type="entry name" value="RICIN_B_LECTIN"/>
    <property type="match status" value="1"/>
</dbReference>
<accession>A0ABV3DM99</accession>
<sequence length="714" mass="71394">MWSRGTVLGGRYALAERLGAGGMGEVWQADDRVLERRVAVKILLPALMADERFAARFRREAKVLAALSHPGIVHIHDYGESEAGTDPRLAYIVMELVDGRPLDAVLTAEGPLPPGRVLDIAALSLDALHAAHRRGIVHRDIKPSNLMLRADGQVTVTDFGIAHATDGTRLTASHAVLGTARYIAPEQAEGGPAVAASDLYSLGAVCYELLTGRPLFTGAKVLEIILKHIREPAPELPEELPEPVRAFVARALRKDPAERYADAAAMAAAARTAAGAMAADAVAASAVKTDATAVVAPAAAPAAVVADPAPTDATDPVDGVAVTAGTTAPTVPGVAFATSREQTPAVTPESVKSAEPAEPTAAKPADAKPAAAAVASPAVASPAVPSPEVASPAVASPAVASPAVASPAAPPPATAMPTPQGTPTSWWKRNRISAALLALALLVAAVATVLFISSGPGEAGADDSAGRQPGDGKVAADAPAGDSPAPGSPEASPGAASPSPSPGSGTPPPGASGTPQGAANPPPGGVAPNAYAPPPNGGQGNPTGGATKGGSGGASGGTGAPNSPKPPTSAPPAKPGTPPGCGGAGWGQIISVRDGLALGLDKNEPTAGGFVVMGGTTQYGWVYSVPSSWSNFTTCNLDGHPLEVVASYPSSGEVRLVDGFSVTTNWKVVNASTAGAHLIQDYMGETCLTNNGSGQRVTMKACTPGNKSQEWRIP</sequence>
<dbReference type="EMBL" id="JBEZFP010000074">
    <property type="protein sequence ID" value="MEU8136885.1"/>
    <property type="molecule type" value="Genomic_DNA"/>
</dbReference>
<dbReference type="InterPro" id="IPR008271">
    <property type="entry name" value="Ser/Thr_kinase_AS"/>
</dbReference>
<feature type="compositionally biased region" description="Low complexity" evidence="8">
    <location>
        <begin position="475"/>
        <end position="498"/>
    </location>
</feature>
<evidence type="ECO:0000256" key="2">
    <source>
        <dbReference type="ARBA" id="ARBA00022527"/>
    </source>
</evidence>
<dbReference type="Gene3D" id="2.80.10.50">
    <property type="match status" value="1"/>
</dbReference>
<keyword evidence="4 7" id="KW-0547">Nucleotide-binding</keyword>
<dbReference type="Gene3D" id="1.10.510.10">
    <property type="entry name" value="Transferase(Phosphotransferase) domain 1"/>
    <property type="match status" value="1"/>
</dbReference>
<dbReference type="PROSITE" id="PS00107">
    <property type="entry name" value="PROTEIN_KINASE_ATP"/>
    <property type="match status" value="1"/>
</dbReference>
<feature type="region of interest" description="Disordered" evidence="8">
    <location>
        <begin position="339"/>
        <end position="369"/>
    </location>
</feature>
<dbReference type="Gene3D" id="3.30.200.20">
    <property type="entry name" value="Phosphorylase Kinase, domain 1"/>
    <property type="match status" value="1"/>
</dbReference>
<name>A0ABV3DM99_9ACTN</name>
<reference evidence="10 11" key="1">
    <citation type="submission" date="2024-06" db="EMBL/GenBank/DDBJ databases">
        <title>The Natural Products Discovery Center: Release of the First 8490 Sequenced Strains for Exploring Actinobacteria Biosynthetic Diversity.</title>
        <authorList>
            <person name="Kalkreuter E."/>
            <person name="Kautsar S.A."/>
            <person name="Yang D."/>
            <person name="Bader C.D."/>
            <person name="Teijaro C.N."/>
            <person name="Fluegel L."/>
            <person name="Davis C.M."/>
            <person name="Simpson J.R."/>
            <person name="Lauterbach L."/>
            <person name="Steele A.D."/>
            <person name="Gui C."/>
            <person name="Meng S."/>
            <person name="Li G."/>
            <person name="Viehrig K."/>
            <person name="Ye F."/>
            <person name="Su P."/>
            <person name="Kiefer A.F."/>
            <person name="Nichols A."/>
            <person name="Cepeda A.J."/>
            <person name="Yan W."/>
            <person name="Fan B."/>
            <person name="Jiang Y."/>
            <person name="Adhikari A."/>
            <person name="Zheng C.-J."/>
            <person name="Schuster L."/>
            <person name="Cowan T.M."/>
            <person name="Smanski M.J."/>
            <person name="Chevrette M.G."/>
            <person name="De Carvalho L.P.S."/>
            <person name="Shen B."/>
        </authorList>
    </citation>
    <scope>NUCLEOTIDE SEQUENCE [LARGE SCALE GENOMIC DNA]</scope>
    <source>
        <strain evidence="10 11">NPDC048946</strain>
    </source>
</reference>
<feature type="region of interest" description="Disordered" evidence="8">
    <location>
        <begin position="457"/>
        <end position="586"/>
    </location>
</feature>
<feature type="compositionally biased region" description="Pro residues" evidence="8">
    <location>
        <begin position="499"/>
        <end position="510"/>
    </location>
</feature>
<keyword evidence="6 7" id="KW-0067">ATP-binding</keyword>
<feature type="region of interest" description="Disordered" evidence="8">
    <location>
        <begin position="403"/>
        <end position="424"/>
    </location>
</feature>
<dbReference type="SUPFAM" id="SSF50370">
    <property type="entry name" value="Ricin B-like lectins"/>
    <property type="match status" value="1"/>
</dbReference>
<comment type="caution">
    <text evidence="10">The sequence shown here is derived from an EMBL/GenBank/DDBJ whole genome shotgun (WGS) entry which is preliminary data.</text>
</comment>
<feature type="compositionally biased region" description="Low complexity" evidence="8">
    <location>
        <begin position="353"/>
        <end position="369"/>
    </location>
</feature>
<dbReference type="RefSeq" id="WP_358357948.1">
    <property type="nucleotide sequence ID" value="NZ_JBEZFP010000074.1"/>
</dbReference>
<feature type="binding site" evidence="7">
    <location>
        <position position="41"/>
    </location>
    <ligand>
        <name>ATP</name>
        <dbReference type="ChEBI" id="CHEBI:30616"/>
    </ligand>
</feature>
<evidence type="ECO:0000259" key="9">
    <source>
        <dbReference type="PROSITE" id="PS50011"/>
    </source>
</evidence>
<dbReference type="InterPro" id="IPR017441">
    <property type="entry name" value="Protein_kinase_ATP_BS"/>
</dbReference>
<keyword evidence="5 10" id="KW-0418">Kinase</keyword>
<dbReference type="InterPro" id="IPR011009">
    <property type="entry name" value="Kinase-like_dom_sf"/>
</dbReference>
<dbReference type="Pfam" id="PF00069">
    <property type="entry name" value="Pkinase"/>
    <property type="match status" value="1"/>
</dbReference>
<dbReference type="EC" id="2.7.11.1" evidence="1"/>
<evidence type="ECO:0000313" key="10">
    <source>
        <dbReference type="EMBL" id="MEU8136885.1"/>
    </source>
</evidence>
<dbReference type="PROSITE" id="PS50011">
    <property type="entry name" value="PROTEIN_KINASE_DOM"/>
    <property type="match status" value="1"/>
</dbReference>
<evidence type="ECO:0000256" key="6">
    <source>
        <dbReference type="ARBA" id="ARBA00022840"/>
    </source>
</evidence>
<dbReference type="PANTHER" id="PTHR43289">
    <property type="entry name" value="MITOGEN-ACTIVATED PROTEIN KINASE KINASE KINASE 20-RELATED"/>
    <property type="match status" value="1"/>
</dbReference>
<dbReference type="InterPro" id="IPR000719">
    <property type="entry name" value="Prot_kinase_dom"/>
</dbReference>
<dbReference type="InterPro" id="IPR035992">
    <property type="entry name" value="Ricin_B-like_lectins"/>
</dbReference>
<evidence type="ECO:0000256" key="5">
    <source>
        <dbReference type="ARBA" id="ARBA00022777"/>
    </source>
</evidence>
<evidence type="ECO:0000256" key="8">
    <source>
        <dbReference type="SAM" id="MobiDB-lite"/>
    </source>
</evidence>
<feature type="compositionally biased region" description="Pro residues" evidence="8">
    <location>
        <begin position="520"/>
        <end position="536"/>
    </location>
</feature>
<dbReference type="PROSITE" id="PS00108">
    <property type="entry name" value="PROTEIN_KINASE_ST"/>
    <property type="match status" value="1"/>
</dbReference>
<evidence type="ECO:0000256" key="3">
    <source>
        <dbReference type="ARBA" id="ARBA00022679"/>
    </source>
</evidence>
<feature type="compositionally biased region" description="Gly residues" evidence="8">
    <location>
        <begin position="537"/>
        <end position="559"/>
    </location>
</feature>
<evidence type="ECO:0000256" key="7">
    <source>
        <dbReference type="PROSITE-ProRule" id="PRU10141"/>
    </source>
</evidence>
<dbReference type="CDD" id="cd14014">
    <property type="entry name" value="STKc_PknB_like"/>
    <property type="match status" value="1"/>
</dbReference>
<evidence type="ECO:0000313" key="11">
    <source>
        <dbReference type="Proteomes" id="UP001551482"/>
    </source>
</evidence>
<keyword evidence="11" id="KW-1185">Reference proteome</keyword>
<feature type="domain" description="Protein kinase" evidence="9">
    <location>
        <begin position="12"/>
        <end position="272"/>
    </location>
</feature>
<feature type="compositionally biased region" description="Pro residues" evidence="8">
    <location>
        <begin position="563"/>
        <end position="578"/>
    </location>
</feature>
<organism evidence="10 11">
    <name type="scientific">Streptodolium elevatio</name>
    <dbReference type="NCBI Taxonomy" id="3157996"/>
    <lineage>
        <taxon>Bacteria</taxon>
        <taxon>Bacillati</taxon>
        <taxon>Actinomycetota</taxon>
        <taxon>Actinomycetes</taxon>
        <taxon>Kitasatosporales</taxon>
        <taxon>Streptomycetaceae</taxon>
        <taxon>Streptodolium</taxon>
    </lineage>
</organism>
<keyword evidence="2" id="KW-0723">Serine/threonine-protein kinase</keyword>
<dbReference type="SUPFAM" id="SSF56112">
    <property type="entry name" value="Protein kinase-like (PK-like)"/>
    <property type="match status" value="1"/>
</dbReference>
<gene>
    <name evidence="10" type="ORF">AB0C36_25660</name>
</gene>
<dbReference type="PANTHER" id="PTHR43289:SF6">
    <property type="entry name" value="SERINE_THREONINE-PROTEIN KINASE NEKL-3"/>
    <property type="match status" value="1"/>
</dbReference>
<dbReference type="Proteomes" id="UP001551482">
    <property type="component" value="Unassembled WGS sequence"/>
</dbReference>
<evidence type="ECO:0000256" key="4">
    <source>
        <dbReference type="ARBA" id="ARBA00022741"/>
    </source>
</evidence>
<evidence type="ECO:0000256" key="1">
    <source>
        <dbReference type="ARBA" id="ARBA00012513"/>
    </source>
</evidence>
<dbReference type="SMART" id="SM00220">
    <property type="entry name" value="S_TKc"/>
    <property type="match status" value="1"/>
</dbReference>
<protein>
    <recommendedName>
        <fullName evidence="1">non-specific serine/threonine protein kinase</fullName>
        <ecNumber evidence="1">2.7.11.1</ecNumber>
    </recommendedName>
</protein>
<keyword evidence="3 10" id="KW-0808">Transferase</keyword>
<dbReference type="GO" id="GO:0004674">
    <property type="term" value="F:protein serine/threonine kinase activity"/>
    <property type="evidence" value="ECO:0007669"/>
    <property type="project" value="UniProtKB-EC"/>
</dbReference>
<proteinExistence type="predicted"/>